<protein>
    <recommendedName>
        <fullName evidence="6">O-antigen ligase-related domain-containing protein</fullName>
    </recommendedName>
</protein>
<evidence type="ECO:0000256" key="2">
    <source>
        <dbReference type="ARBA" id="ARBA00022692"/>
    </source>
</evidence>
<evidence type="ECO:0000259" key="6">
    <source>
        <dbReference type="Pfam" id="PF04932"/>
    </source>
</evidence>
<feature type="transmembrane region" description="Helical" evidence="5">
    <location>
        <begin position="351"/>
        <end position="367"/>
    </location>
</feature>
<comment type="caution">
    <text evidence="7">The sequence shown here is derived from an EMBL/GenBank/DDBJ whole genome shotgun (WGS) entry which is preliminary data.</text>
</comment>
<keyword evidence="3 5" id="KW-1133">Transmembrane helix</keyword>
<feature type="transmembrane region" description="Helical" evidence="5">
    <location>
        <begin position="182"/>
        <end position="198"/>
    </location>
</feature>
<dbReference type="Pfam" id="PF04932">
    <property type="entry name" value="Wzy_C"/>
    <property type="match status" value="1"/>
</dbReference>
<comment type="subcellular location">
    <subcellularLocation>
        <location evidence="1">Membrane</location>
        <topology evidence="1">Multi-pass membrane protein</topology>
    </subcellularLocation>
</comment>
<evidence type="ECO:0000256" key="1">
    <source>
        <dbReference type="ARBA" id="ARBA00004141"/>
    </source>
</evidence>
<organism evidence="7 8">
    <name type="scientific">Metabacillus indicus</name>
    <name type="common">Bacillus indicus</name>
    <dbReference type="NCBI Taxonomy" id="246786"/>
    <lineage>
        <taxon>Bacteria</taxon>
        <taxon>Bacillati</taxon>
        <taxon>Bacillota</taxon>
        <taxon>Bacilli</taxon>
        <taxon>Bacillales</taxon>
        <taxon>Bacillaceae</taxon>
        <taxon>Metabacillus</taxon>
    </lineage>
</organism>
<evidence type="ECO:0000256" key="5">
    <source>
        <dbReference type="SAM" id="Phobius"/>
    </source>
</evidence>
<feature type="transmembrane region" description="Helical" evidence="5">
    <location>
        <begin position="7"/>
        <end position="27"/>
    </location>
</feature>
<proteinExistence type="predicted"/>
<keyword evidence="8" id="KW-1185">Reference proteome</keyword>
<feature type="transmembrane region" description="Helical" evidence="5">
    <location>
        <begin position="204"/>
        <end position="223"/>
    </location>
</feature>
<dbReference type="EMBL" id="JNVC02000005">
    <property type="protein sequence ID" value="KEZ52200.1"/>
    <property type="molecule type" value="Genomic_DNA"/>
</dbReference>
<dbReference type="PANTHER" id="PTHR37422">
    <property type="entry name" value="TEICHURONIC ACID BIOSYNTHESIS PROTEIN TUAE"/>
    <property type="match status" value="1"/>
</dbReference>
<sequence>MKKNSILFYLDNVFFVILIMMLSWTAFNEWLPKRAILLIVYIYFIIKIALYIFLKKSDMVVSITSLIIVILCFISFFWSELPNMTLTSSLYLLVESLIMMYMANEYKLKHILKLFFTAGYLIAIFSFAAAILAPSLGIDNLKHIGAWEGIFTHKNNLAGVMVFYILIGSFLISIVQKSKWKMFIIFISLFQVILIVLSQSTTSFLLLILTYLLLLVILIFKLIKNYYLKMALSVYLALFVLSSAMASLYYLPILFGYFGKDTSFTGRDLIWEAGLSLIDQRWLTGYGYMGTLGDSSFRSKLLSYINFEVGTLHSGYLESLAYIGYLGCFLIVIGLIVFIIRSIRQLNSNKIITFLPITFLLYSFVINTQESAFIGSEFGLIWGFYVLLHTILILKKTNEV</sequence>
<name>A0A084GXY8_METID</name>
<feature type="transmembrane region" description="Helical" evidence="5">
    <location>
        <begin position="373"/>
        <end position="394"/>
    </location>
</feature>
<feature type="transmembrane region" description="Helical" evidence="5">
    <location>
        <begin position="114"/>
        <end position="137"/>
    </location>
</feature>
<evidence type="ECO:0000256" key="3">
    <source>
        <dbReference type="ARBA" id="ARBA00022989"/>
    </source>
</evidence>
<evidence type="ECO:0000313" key="7">
    <source>
        <dbReference type="EMBL" id="KEZ52200.1"/>
    </source>
</evidence>
<evidence type="ECO:0000313" key="8">
    <source>
        <dbReference type="Proteomes" id="UP000028549"/>
    </source>
</evidence>
<dbReference type="Proteomes" id="UP000028549">
    <property type="component" value="Unassembled WGS sequence"/>
</dbReference>
<dbReference type="InterPro" id="IPR051533">
    <property type="entry name" value="WaaL-like"/>
</dbReference>
<feature type="transmembrane region" description="Helical" evidence="5">
    <location>
        <begin position="84"/>
        <end position="102"/>
    </location>
</feature>
<dbReference type="PANTHER" id="PTHR37422:SF17">
    <property type="entry name" value="O-ANTIGEN LIGASE"/>
    <property type="match status" value="1"/>
</dbReference>
<feature type="transmembrane region" description="Helical" evidence="5">
    <location>
        <begin position="60"/>
        <end position="78"/>
    </location>
</feature>
<gene>
    <name evidence="7" type="ORF">GS18_0214100</name>
</gene>
<dbReference type="GO" id="GO:0016020">
    <property type="term" value="C:membrane"/>
    <property type="evidence" value="ECO:0007669"/>
    <property type="project" value="UniProtKB-SubCell"/>
</dbReference>
<keyword evidence="4 5" id="KW-0472">Membrane</keyword>
<evidence type="ECO:0000256" key="4">
    <source>
        <dbReference type="ARBA" id="ARBA00023136"/>
    </source>
</evidence>
<feature type="transmembrane region" description="Helical" evidence="5">
    <location>
        <begin position="33"/>
        <end position="53"/>
    </location>
</feature>
<keyword evidence="2 5" id="KW-0812">Transmembrane</keyword>
<feature type="transmembrane region" description="Helical" evidence="5">
    <location>
        <begin position="320"/>
        <end position="339"/>
    </location>
</feature>
<dbReference type="AlphaFoldDB" id="A0A084GXY8"/>
<reference evidence="7 8" key="1">
    <citation type="journal article" date="2005" name="Int. J. Syst. Evol. Microbiol.">
        <title>Bacillus cibi sp. nov., isolated from jeotgal, a traditional Korean fermented seafood.</title>
        <authorList>
            <person name="Yoon J.H."/>
            <person name="Lee C.H."/>
            <person name="Oh T.K."/>
        </authorList>
    </citation>
    <scope>NUCLEOTIDE SEQUENCE [LARGE SCALE GENOMIC DNA]</scope>
    <source>
        <strain evidence="7 8">DSM 16189</strain>
    </source>
</reference>
<accession>A0A084GXY8</accession>
<feature type="transmembrane region" description="Helical" evidence="5">
    <location>
        <begin position="235"/>
        <end position="258"/>
    </location>
</feature>
<feature type="transmembrane region" description="Helical" evidence="5">
    <location>
        <begin position="157"/>
        <end position="175"/>
    </location>
</feature>
<dbReference type="InterPro" id="IPR007016">
    <property type="entry name" value="O-antigen_ligase-rel_domated"/>
</dbReference>
<dbReference type="STRING" id="246786.GS18_0214100"/>
<feature type="domain" description="O-antigen ligase-related" evidence="6">
    <location>
        <begin position="187"/>
        <end position="331"/>
    </location>
</feature>